<dbReference type="EMBL" id="BAFB01000123">
    <property type="protein sequence ID" value="GAB34819.1"/>
    <property type="molecule type" value="Genomic_DNA"/>
</dbReference>
<name>H5TMW1_GORO1</name>
<dbReference type="AlphaFoldDB" id="H5TMW1"/>
<proteinExistence type="predicted"/>
<evidence type="ECO:0008006" key="4">
    <source>
        <dbReference type="Google" id="ProtNLM"/>
    </source>
</evidence>
<reference evidence="2" key="1">
    <citation type="submission" date="2012-02" db="EMBL/GenBank/DDBJ databases">
        <title>Whole genome shotgun sequence of Gordonia otitidis NBRC 100426.</title>
        <authorList>
            <person name="Yoshida I."/>
            <person name="Hosoyama A."/>
            <person name="Tsuchikane K."/>
            <person name="Katsumata H."/>
            <person name="Yamazaki S."/>
            <person name="Fujita N."/>
        </authorList>
    </citation>
    <scope>NUCLEOTIDE SEQUENCE [LARGE SCALE GENOMIC DNA]</scope>
    <source>
        <strain evidence="2">NBRC 100426</strain>
    </source>
</reference>
<evidence type="ECO:0000313" key="3">
    <source>
        <dbReference type="Proteomes" id="UP000005038"/>
    </source>
</evidence>
<organism evidence="2 3">
    <name type="scientific">Gordonia otitidis (strain DSM 44809 / CCUG 52243 / JCM 12355 / NBRC 100426 / IFM 10032)</name>
    <dbReference type="NCBI Taxonomy" id="1108044"/>
    <lineage>
        <taxon>Bacteria</taxon>
        <taxon>Bacillati</taxon>
        <taxon>Actinomycetota</taxon>
        <taxon>Actinomycetes</taxon>
        <taxon>Mycobacteriales</taxon>
        <taxon>Gordoniaceae</taxon>
        <taxon>Gordonia</taxon>
    </lineage>
</organism>
<feature type="region of interest" description="Disordered" evidence="1">
    <location>
        <begin position="42"/>
        <end position="97"/>
    </location>
</feature>
<feature type="compositionally biased region" description="Low complexity" evidence="1">
    <location>
        <begin position="59"/>
        <end position="84"/>
    </location>
</feature>
<feature type="compositionally biased region" description="Polar residues" evidence="1">
    <location>
        <begin position="87"/>
        <end position="97"/>
    </location>
</feature>
<dbReference type="RefSeq" id="WP_007239048.1">
    <property type="nucleotide sequence ID" value="NZ_BAFB01000123.1"/>
</dbReference>
<evidence type="ECO:0000256" key="1">
    <source>
        <dbReference type="SAM" id="MobiDB-lite"/>
    </source>
</evidence>
<dbReference type="STRING" id="1108044.GOOTI_123_00330"/>
<protein>
    <recommendedName>
        <fullName evidence="4">Antitoxin</fullName>
    </recommendedName>
</protein>
<dbReference type="OrthoDB" id="4843846at2"/>
<keyword evidence="3" id="KW-1185">Reference proteome</keyword>
<dbReference type="Pfam" id="PF14013">
    <property type="entry name" value="MT0933_antitox"/>
    <property type="match status" value="1"/>
</dbReference>
<sequence length="97" mass="10123">MDLKGLVDKAKEALRGNPSLIDKGGDAIDKATGGKYADKVDKAQEAARKAVGAEEDKPAQQNPAPQNQNPQSPAPQNSAPQNPAEQKPTNEQPPANG</sequence>
<comment type="caution">
    <text evidence="2">The sequence shown here is derived from an EMBL/GenBank/DDBJ whole genome shotgun (WGS) entry which is preliminary data.</text>
</comment>
<accession>H5TMW1</accession>
<dbReference type="InterPro" id="IPR028037">
    <property type="entry name" value="Antitoxin_Rv0909/MT0933"/>
</dbReference>
<dbReference type="Proteomes" id="UP000005038">
    <property type="component" value="Unassembled WGS sequence"/>
</dbReference>
<evidence type="ECO:0000313" key="2">
    <source>
        <dbReference type="EMBL" id="GAB34819.1"/>
    </source>
</evidence>
<gene>
    <name evidence="2" type="ORF">GOOTI_123_00330</name>
</gene>
<feature type="compositionally biased region" description="Basic and acidic residues" evidence="1">
    <location>
        <begin position="42"/>
        <end position="58"/>
    </location>
</feature>